<evidence type="ECO:0000256" key="3">
    <source>
        <dbReference type="ARBA" id="ARBA00022722"/>
    </source>
</evidence>
<evidence type="ECO:0000256" key="4">
    <source>
        <dbReference type="ARBA" id="ARBA00022759"/>
    </source>
</evidence>
<dbReference type="GO" id="GO:0004519">
    <property type="term" value="F:endonuclease activity"/>
    <property type="evidence" value="ECO:0007669"/>
    <property type="project" value="UniProtKB-KW"/>
</dbReference>
<dbReference type="FunFam" id="3.30.70.270:FF:000020">
    <property type="entry name" value="Transposon Tf2-6 polyprotein-like Protein"/>
    <property type="match status" value="1"/>
</dbReference>
<evidence type="ECO:0000259" key="8">
    <source>
        <dbReference type="Pfam" id="PF17917"/>
    </source>
</evidence>
<comment type="caution">
    <text evidence="10">The sequence shown here is derived from an EMBL/GenBank/DDBJ whole genome shotgun (WGS) entry which is preliminary data.</text>
</comment>
<dbReference type="Pfam" id="PF17921">
    <property type="entry name" value="Integrase_H2C2"/>
    <property type="match status" value="2"/>
</dbReference>
<evidence type="ECO:0000256" key="5">
    <source>
        <dbReference type="ARBA" id="ARBA00022801"/>
    </source>
</evidence>
<feature type="region of interest" description="Disordered" evidence="7">
    <location>
        <begin position="398"/>
        <end position="439"/>
    </location>
</feature>
<reference evidence="10" key="1">
    <citation type="journal article" date="2019" name="Sci. Rep.">
        <title>Draft genome of Tanacetum cinerariifolium, the natural source of mosquito coil.</title>
        <authorList>
            <person name="Yamashiro T."/>
            <person name="Shiraishi A."/>
            <person name="Satake H."/>
            <person name="Nakayama K."/>
        </authorList>
    </citation>
    <scope>NUCLEOTIDE SEQUENCE</scope>
</reference>
<keyword evidence="1" id="KW-0808">Transferase</keyword>
<dbReference type="SUPFAM" id="SSF56672">
    <property type="entry name" value="DNA/RNA polymerases"/>
    <property type="match status" value="3"/>
</dbReference>
<keyword evidence="2" id="KW-0548">Nucleotidyltransferase</keyword>
<feature type="domain" description="Integrase zinc-binding" evidence="9">
    <location>
        <begin position="875"/>
        <end position="920"/>
    </location>
</feature>
<evidence type="ECO:0000256" key="7">
    <source>
        <dbReference type="SAM" id="MobiDB-lite"/>
    </source>
</evidence>
<protein>
    <submittedName>
        <fullName evidence="10">Reverse transcriptase domain-containing protein</fullName>
    </submittedName>
</protein>
<dbReference type="InterPro" id="IPR041373">
    <property type="entry name" value="RT_RNaseH"/>
</dbReference>
<dbReference type="GO" id="GO:0003964">
    <property type="term" value="F:RNA-directed DNA polymerase activity"/>
    <property type="evidence" value="ECO:0007669"/>
    <property type="project" value="UniProtKB-KW"/>
</dbReference>
<evidence type="ECO:0000256" key="2">
    <source>
        <dbReference type="ARBA" id="ARBA00022695"/>
    </source>
</evidence>
<evidence type="ECO:0000256" key="1">
    <source>
        <dbReference type="ARBA" id="ARBA00022679"/>
    </source>
</evidence>
<keyword evidence="4" id="KW-0255">Endonuclease</keyword>
<keyword evidence="3" id="KW-0540">Nuclease</keyword>
<organism evidence="10">
    <name type="scientific">Tanacetum cinerariifolium</name>
    <name type="common">Dalmatian daisy</name>
    <name type="synonym">Chrysanthemum cinerariifolium</name>
    <dbReference type="NCBI Taxonomy" id="118510"/>
    <lineage>
        <taxon>Eukaryota</taxon>
        <taxon>Viridiplantae</taxon>
        <taxon>Streptophyta</taxon>
        <taxon>Embryophyta</taxon>
        <taxon>Tracheophyta</taxon>
        <taxon>Spermatophyta</taxon>
        <taxon>Magnoliopsida</taxon>
        <taxon>eudicotyledons</taxon>
        <taxon>Gunneridae</taxon>
        <taxon>Pentapetalae</taxon>
        <taxon>asterids</taxon>
        <taxon>campanulids</taxon>
        <taxon>Asterales</taxon>
        <taxon>Asteraceae</taxon>
        <taxon>Asteroideae</taxon>
        <taxon>Anthemideae</taxon>
        <taxon>Anthemidinae</taxon>
        <taxon>Tanacetum</taxon>
    </lineage>
</organism>
<dbReference type="Gene3D" id="3.30.70.270">
    <property type="match status" value="1"/>
</dbReference>
<evidence type="ECO:0000313" key="10">
    <source>
        <dbReference type="EMBL" id="GEU84313.1"/>
    </source>
</evidence>
<dbReference type="CDD" id="cd09274">
    <property type="entry name" value="RNase_HI_RT_Ty3"/>
    <property type="match status" value="1"/>
</dbReference>
<dbReference type="PANTHER" id="PTHR37984">
    <property type="entry name" value="PROTEIN CBG26694"/>
    <property type="match status" value="1"/>
</dbReference>
<proteinExistence type="predicted"/>
<dbReference type="CDD" id="cd01647">
    <property type="entry name" value="RT_LTR"/>
    <property type="match status" value="1"/>
</dbReference>
<sequence>MEEVLLPQVPYEFLLWEGCSQEAKSRYNTKLANLLPRQIYSPCVVNWDVLNRMGCDGEIDDMLRISFLGHAGFYRRFIQDFLKIAQPMTRLLEKHTSFLLSKECVEAFQTLKRKLIEAPILIAPDWDMPFELMCDASDFASGAVLGKRQEKNFRPIHYASKTMTEAESNYTTTEKEMLAVVYTFEKFWSYLIMNKSIVYTDHFALKYLFAKKDSKARLLRWVLLLQEFTFKVTDTKGVENVAADHLSRLENPHQNKAIDNLKACHYGPTGGHHGPNYTAKKVFDLGFYWPTIYLDAQDLVKNCDVCQRHGKISQRDEIPQNSIQVCEIFDVWGIDFMGPFSSSRGNKYILVAPRWDYDPRKLYAALDLFTPEAIEELVNRRVEEELAAHEMTRAANALKAENQSQNGSDGDNGNDGNRNGENENGGNGNPNENGRGDRPVARECTYKDFVKCQPLNFKGKEGVVGLTKWFEKMETVFHISNCLEKYQVKELMKLMTEVYCPRNEVQKMDSELWNLTEDRIERYVGGLPENIQGNVMSAKPSRLQDPPFKRPNVGGQNVARAYMAGNNERKPYNGLLPLYNKCKHHHEGPCTVRCRKCNKAPIEVLCRLLLVLCLITLDTLDVSYVVKLADGRISKTKTMLRGCTLGLLGHPFNIDLMPVELGSFDLIISMDWLPSFLAQVTKKEIVDKSEEKRIEDVPTVREFPEVFPEDLPGLPPMQQVEFQIDLVPGAAPVACTPYRLAPSELQELSTQLQELSNKGFIRPSSSPWGAPVLFVKNKDGSFQMCIDYRELNKLSVKNQYPLLRIDDLFDQLQGSRVYSKIDLRSGAVLMQREKVIAYALRQLKIHEKNYTTHDLELEAVVFALIMRSLILCRGNLRELIMHESHKSKYWIHPGSDKMYQDLKRMYWWLNMKAEIATYVNGLINFAHFLPMKETDSMEKLRRQYLKEVVSRHGVPGSIISYRDNKFTSYFWRSLNEALDAQLTGPEIVHEPTEKIIQIKKRIQAARDRQKSYADRRRKLLEFEVGDKVMLKVSPWKWVIRFSK</sequence>
<evidence type="ECO:0000256" key="6">
    <source>
        <dbReference type="ARBA" id="ARBA00022918"/>
    </source>
</evidence>
<dbReference type="Pfam" id="PF17917">
    <property type="entry name" value="RT_RNaseH"/>
    <property type="match status" value="1"/>
</dbReference>
<dbReference type="InterPro" id="IPR050951">
    <property type="entry name" value="Retrovirus_Pol_polyprotein"/>
</dbReference>
<dbReference type="InterPro" id="IPR043128">
    <property type="entry name" value="Rev_trsase/Diguanyl_cyclase"/>
</dbReference>
<dbReference type="InterPro" id="IPR043502">
    <property type="entry name" value="DNA/RNA_pol_sf"/>
</dbReference>
<accession>A0A6L2NDL1</accession>
<dbReference type="AlphaFoldDB" id="A0A6L2NDL1"/>
<dbReference type="PANTHER" id="PTHR37984:SF5">
    <property type="entry name" value="PROTEIN NYNRIN-LIKE"/>
    <property type="match status" value="1"/>
</dbReference>
<keyword evidence="6 10" id="KW-0695">RNA-directed DNA polymerase</keyword>
<dbReference type="EMBL" id="BKCJ010008866">
    <property type="protein sequence ID" value="GEU84313.1"/>
    <property type="molecule type" value="Genomic_DNA"/>
</dbReference>
<dbReference type="InterPro" id="IPR041588">
    <property type="entry name" value="Integrase_H2C2"/>
</dbReference>
<dbReference type="Gene3D" id="1.10.340.70">
    <property type="match status" value="2"/>
</dbReference>
<evidence type="ECO:0000259" key="9">
    <source>
        <dbReference type="Pfam" id="PF17921"/>
    </source>
</evidence>
<feature type="compositionally biased region" description="Low complexity" evidence="7">
    <location>
        <begin position="402"/>
        <end position="422"/>
    </location>
</feature>
<feature type="domain" description="Reverse transcriptase RNase H-like" evidence="8">
    <location>
        <begin position="125"/>
        <end position="228"/>
    </location>
</feature>
<dbReference type="CDD" id="cd00303">
    <property type="entry name" value="retropepsin_like"/>
    <property type="match status" value="1"/>
</dbReference>
<gene>
    <name evidence="10" type="ORF">Tci_056291</name>
</gene>
<dbReference type="GO" id="GO:0016787">
    <property type="term" value="F:hydrolase activity"/>
    <property type="evidence" value="ECO:0007669"/>
    <property type="project" value="UniProtKB-KW"/>
</dbReference>
<keyword evidence="5" id="KW-0378">Hydrolase</keyword>
<feature type="domain" description="Integrase zinc-binding" evidence="9">
    <location>
        <begin position="261"/>
        <end position="309"/>
    </location>
</feature>
<dbReference type="FunFam" id="3.10.20.370:FF:000001">
    <property type="entry name" value="Retrovirus-related Pol polyprotein from transposon 17.6-like protein"/>
    <property type="match status" value="1"/>
</dbReference>
<dbReference type="Gene3D" id="3.10.10.10">
    <property type="entry name" value="HIV Type 1 Reverse Transcriptase, subunit A, domain 1"/>
    <property type="match status" value="1"/>
</dbReference>
<dbReference type="Pfam" id="PF08284">
    <property type="entry name" value="RVP_2"/>
    <property type="match status" value="1"/>
</dbReference>
<name>A0A6L2NDL1_TANCI</name>